<keyword evidence="5" id="KW-1185">Reference proteome</keyword>
<dbReference type="PANTHER" id="PTHR11311">
    <property type="entry name" value="SPONDIN"/>
    <property type="match status" value="1"/>
</dbReference>
<accession>T1EU27</accession>
<reference evidence="3 5" key="2">
    <citation type="journal article" date="2013" name="Nature">
        <title>Insights into bilaterian evolution from three spiralian genomes.</title>
        <authorList>
            <person name="Simakov O."/>
            <person name="Marletaz F."/>
            <person name="Cho S.J."/>
            <person name="Edsinger-Gonzales E."/>
            <person name="Havlak P."/>
            <person name="Hellsten U."/>
            <person name="Kuo D.H."/>
            <person name="Larsson T."/>
            <person name="Lv J."/>
            <person name="Arendt D."/>
            <person name="Savage R."/>
            <person name="Osoegawa K."/>
            <person name="de Jong P."/>
            <person name="Grimwood J."/>
            <person name="Chapman J.A."/>
            <person name="Shapiro H."/>
            <person name="Aerts A."/>
            <person name="Otillar R.P."/>
            <person name="Terry A.Y."/>
            <person name="Boore J.L."/>
            <person name="Grigoriev I.V."/>
            <person name="Lindberg D.R."/>
            <person name="Seaver E.C."/>
            <person name="Weisblat D.A."/>
            <person name="Putnam N.H."/>
            <person name="Rokhsar D.S."/>
        </authorList>
    </citation>
    <scope>NUCLEOTIDE SEQUENCE</scope>
</reference>
<dbReference type="EMBL" id="KB097495">
    <property type="protein sequence ID" value="ESN96395.1"/>
    <property type="molecule type" value="Genomic_DNA"/>
</dbReference>
<gene>
    <name evidence="4" type="primary">20200077</name>
    <name evidence="3" type="ORF">HELRODRAFT_163455</name>
</gene>
<evidence type="ECO:0000256" key="1">
    <source>
        <dbReference type="SAM" id="MobiDB-lite"/>
    </source>
</evidence>
<dbReference type="InterPro" id="IPR009465">
    <property type="entry name" value="Spondin_N"/>
</dbReference>
<dbReference type="InterPro" id="IPR038678">
    <property type="entry name" value="Spondin_N_sf"/>
</dbReference>
<evidence type="ECO:0000313" key="4">
    <source>
        <dbReference type="EnsemblMetazoa" id="HelroP163455"/>
    </source>
</evidence>
<dbReference type="CTD" id="20200077"/>
<dbReference type="Proteomes" id="UP000015101">
    <property type="component" value="Unassembled WGS sequence"/>
</dbReference>
<dbReference type="AlphaFoldDB" id="T1EU27"/>
<feature type="compositionally biased region" description="Low complexity" evidence="1">
    <location>
        <begin position="120"/>
        <end position="134"/>
    </location>
</feature>
<organism evidence="4 5">
    <name type="scientific">Helobdella robusta</name>
    <name type="common">Californian leech</name>
    <dbReference type="NCBI Taxonomy" id="6412"/>
    <lineage>
        <taxon>Eukaryota</taxon>
        <taxon>Metazoa</taxon>
        <taxon>Spiralia</taxon>
        <taxon>Lophotrochozoa</taxon>
        <taxon>Annelida</taxon>
        <taxon>Clitellata</taxon>
        <taxon>Hirudinea</taxon>
        <taxon>Rhynchobdellida</taxon>
        <taxon>Glossiphoniidae</taxon>
        <taxon>Helobdella</taxon>
    </lineage>
</organism>
<dbReference type="GeneID" id="20200077"/>
<dbReference type="OrthoDB" id="347314at2759"/>
<reference evidence="4" key="3">
    <citation type="submission" date="2015-06" db="UniProtKB">
        <authorList>
            <consortium name="EnsemblMetazoa"/>
        </authorList>
    </citation>
    <scope>IDENTIFICATION</scope>
</reference>
<feature type="region of interest" description="Disordered" evidence="1">
    <location>
        <begin position="115"/>
        <end position="134"/>
    </location>
</feature>
<dbReference type="InParanoid" id="T1EU27"/>
<dbReference type="InterPro" id="IPR051418">
    <property type="entry name" value="Spondin/Thrombospondin_T1"/>
</dbReference>
<dbReference type="HOGENOM" id="CLU_1519522_0_0_1"/>
<sequence length="177" mass="19802">MQQSRWSHFSVNRTHHLLSFATKMSTLGDWCAGVSMLDLCLPNCSWVESISLDLFPWDAGLDEEDVSRGSNNKNNNNFADNLFRKKDRMSYTATKVSIPNPVALLKIKRIQQRDKTSVGNTSNNATSINNNNINNINNNSNTNNNISNVNNNNSSVCYNVLTDETADEEIATSKNLL</sequence>
<dbReference type="Gene3D" id="2.60.40.2130">
    <property type="entry name" value="F-spondin domain"/>
    <property type="match status" value="1"/>
</dbReference>
<dbReference type="KEGG" id="hro:HELRODRAFT_163455"/>
<name>T1EU27_HELRO</name>
<dbReference type="RefSeq" id="XP_009025566.1">
    <property type="nucleotide sequence ID" value="XM_009027318.1"/>
</dbReference>
<dbReference type="eggNOG" id="KOG3539">
    <property type="taxonomic scope" value="Eukaryota"/>
</dbReference>
<feature type="domain" description="Spondin" evidence="2">
    <location>
        <begin position="1"/>
        <end position="92"/>
    </location>
</feature>
<dbReference type="PROSITE" id="PS51020">
    <property type="entry name" value="SPONDIN"/>
    <property type="match status" value="1"/>
</dbReference>
<dbReference type="EMBL" id="AMQM01001387">
    <property type="status" value="NOT_ANNOTATED_CDS"/>
    <property type="molecule type" value="Genomic_DNA"/>
</dbReference>
<protein>
    <recommendedName>
        <fullName evidence="2">Spondin domain-containing protein</fullName>
    </recommendedName>
</protein>
<reference evidence="5" key="1">
    <citation type="submission" date="2012-12" db="EMBL/GenBank/DDBJ databases">
        <authorList>
            <person name="Hellsten U."/>
            <person name="Grimwood J."/>
            <person name="Chapman J.A."/>
            <person name="Shapiro H."/>
            <person name="Aerts A."/>
            <person name="Otillar R.P."/>
            <person name="Terry A.Y."/>
            <person name="Boore J.L."/>
            <person name="Simakov O."/>
            <person name="Marletaz F."/>
            <person name="Cho S.-J."/>
            <person name="Edsinger-Gonzales E."/>
            <person name="Havlak P."/>
            <person name="Kuo D.-H."/>
            <person name="Larsson T."/>
            <person name="Lv J."/>
            <person name="Arendt D."/>
            <person name="Savage R."/>
            <person name="Osoegawa K."/>
            <person name="de Jong P."/>
            <person name="Lindberg D.R."/>
            <person name="Seaver E.C."/>
            <person name="Weisblat D.A."/>
            <person name="Putnam N.H."/>
            <person name="Grigoriev I.V."/>
            <person name="Rokhsar D.S."/>
        </authorList>
    </citation>
    <scope>NUCLEOTIDE SEQUENCE</scope>
</reference>
<evidence type="ECO:0000313" key="3">
    <source>
        <dbReference type="EMBL" id="ESN96395.1"/>
    </source>
</evidence>
<evidence type="ECO:0000313" key="5">
    <source>
        <dbReference type="Proteomes" id="UP000015101"/>
    </source>
</evidence>
<dbReference type="Pfam" id="PF06468">
    <property type="entry name" value="Spond_N"/>
    <property type="match status" value="1"/>
</dbReference>
<dbReference type="EnsemblMetazoa" id="HelroT163455">
    <property type="protein sequence ID" value="HelroP163455"/>
    <property type="gene ID" value="HelroG163455"/>
</dbReference>
<evidence type="ECO:0000259" key="2">
    <source>
        <dbReference type="PROSITE" id="PS51020"/>
    </source>
</evidence>
<dbReference type="PANTHER" id="PTHR11311:SF15">
    <property type="entry name" value="SPONDIN-2"/>
    <property type="match status" value="1"/>
</dbReference>
<proteinExistence type="predicted"/>